<dbReference type="PROSITE" id="PS51257">
    <property type="entry name" value="PROKAR_LIPOPROTEIN"/>
    <property type="match status" value="1"/>
</dbReference>
<comment type="caution">
    <text evidence="3">The sequence shown here is derived from an EMBL/GenBank/DDBJ whole genome shotgun (WGS) entry which is preliminary data.</text>
</comment>
<evidence type="ECO:0000256" key="2">
    <source>
        <dbReference type="SAM" id="Phobius"/>
    </source>
</evidence>
<proteinExistence type="predicted"/>
<dbReference type="Proteomes" id="UP000801428">
    <property type="component" value="Unassembled WGS sequence"/>
</dbReference>
<gene>
    <name evidence="3" type="ORF">E8E13_008941</name>
</gene>
<feature type="transmembrane region" description="Helical" evidence="2">
    <location>
        <begin position="65"/>
        <end position="89"/>
    </location>
</feature>
<evidence type="ECO:0000313" key="3">
    <source>
        <dbReference type="EMBL" id="KAF3010847.1"/>
    </source>
</evidence>
<reference evidence="3" key="1">
    <citation type="submission" date="2019-04" db="EMBL/GenBank/DDBJ databases">
        <title>Sequencing of skin fungus with MAO and IRED activity.</title>
        <authorList>
            <person name="Marsaioli A.J."/>
            <person name="Bonatto J.M.C."/>
            <person name="Reis Junior O."/>
        </authorList>
    </citation>
    <scope>NUCLEOTIDE SEQUENCE</scope>
    <source>
        <strain evidence="3">30M1</strain>
    </source>
</reference>
<sequence length="254" mass="27756">MSNRYYWLRIAPTFIVLIELTSAISLTIIFGCALSLALDTQAFTTPSLPTLDSADLSLFSHLKPLARGLAITGALTTLLTLLALTASLMELQNRRTQARDTRAFEPTVSALGMSHGFHALHPQPHTTTIRQAIPTMYDPYKAFQKGGPGGTLRITKQVAFADEATWMSQSRKHAHTHATSRWSASTSSPKKIEGDIMRLLEVKKARRAVPVRPAAAWTEIPRSAPEPQPQPQLQPVAVHRSTASLAAEGRSNCI</sequence>
<keyword evidence="2" id="KW-1133">Transmembrane helix</keyword>
<name>A0A9P4WBG8_CURKU</name>
<feature type="region of interest" description="Disordered" evidence="1">
    <location>
        <begin position="219"/>
        <end position="254"/>
    </location>
</feature>
<dbReference type="OrthoDB" id="3779192at2759"/>
<keyword evidence="2" id="KW-0812">Transmembrane</keyword>
<accession>A0A9P4WBG8</accession>
<dbReference type="AlphaFoldDB" id="A0A9P4WBG8"/>
<keyword evidence="2" id="KW-0472">Membrane</keyword>
<evidence type="ECO:0000313" key="4">
    <source>
        <dbReference type="Proteomes" id="UP000801428"/>
    </source>
</evidence>
<evidence type="ECO:0000256" key="1">
    <source>
        <dbReference type="SAM" id="MobiDB-lite"/>
    </source>
</evidence>
<organism evidence="3 4">
    <name type="scientific">Curvularia kusanoi</name>
    <name type="common">Cochliobolus kusanoi</name>
    <dbReference type="NCBI Taxonomy" id="90978"/>
    <lineage>
        <taxon>Eukaryota</taxon>
        <taxon>Fungi</taxon>
        <taxon>Dikarya</taxon>
        <taxon>Ascomycota</taxon>
        <taxon>Pezizomycotina</taxon>
        <taxon>Dothideomycetes</taxon>
        <taxon>Pleosporomycetidae</taxon>
        <taxon>Pleosporales</taxon>
        <taxon>Pleosporineae</taxon>
        <taxon>Pleosporaceae</taxon>
        <taxon>Curvularia</taxon>
    </lineage>
</organism>
<dbReference type="EMBL" id="SWKU01000001">
    <property type="protein sequence ID" value="KAF3010847.1"/>
    <property type="molecule type" value="Genomic_DNA"/>
</dbReference>
<keyword evidence="4" id="KW-1185">Reference proteome</keyword>
<protein>
    <submittedName>
        <fullName evidence="3">Uncharacterized protein</fullName>
    </submittedName>
</protein>
<feature type="transmembrane region" description="Helical" evidence="2">
    <location>
        <begin position="12"/>
        <end position="38"/>
    </location>
</feature>